<dbReference type="EMBL" id="OB668083">
    <property type="protein sequence ID" value="CAD7234224.1"/>
    <property type="molecule type" value="Genomic_DNA"/>
</dbReference>
<evidence type="ECO:0000313" key="1">
    <source>
        <dbReference type="EMBL" id="CAD7234224.1"/>
    </source>
</evidence>
<reference evidence="1" key="1">
    <citation type="submission" date="2020-11" db="EMBL/GenBank/DDBJ databases">
        <authorList>
            <person name="Tran Van P."/>
        </authorList>
    </citation>
    <scope>NUCLEOTIDE SEQUENCE</scope>
</reference>
<dbReference type="AlphaFoldDB" id="A0A7R8ZTT9"/>
<gene>
    <name evidence="1" type="ORF">CTOB1V02_LOCUS12040</name>
</gene>
<accession>A0A7R8ZTT9</accession>
<sequence>MSWQRSCVHWVGVLLSVLMNFHFPKVSRDDRFFQWVCFGSARMGSLVLYGRRRRLPELRMDVLAQHMSSLSAPGSMLYARNSLLPKDYGDYRSFVSNACGMRRTVRVLCSEGLRAWGSFAQGFKRRQVEPFGPSFPMPAVWGGLFVSLVARVYAHGVTCGSGNRRGYRK</sequence>
<name>A0A7R8ZTT9_9CRUS</name>
<organism evidence="1">
    <name type="scientific">Cyprideis torosa</name>
    <dbReference type="NCBI Taxonomy" id="163714"/>
    <lineage>
        <taxon>Eukaryota</taxon>
        <taxon>Metazoa</taxon>
        <taxon>Ecdysozoa</taxon>
        <taxon>Arthropoda</taxon>
        <taxon>Crustacea</taxon>
        <taxon>Oligostraca</taxon>
        <taxon>Ostracoda</taxon>
        <taxon>Podocopa</taxon>
        <taxon>Podocopida</taxon>
        <taxon>Cytherocopina</taxon>
        <taxon>Cytheroidea</taxon>
        <taxon>Cytherideidae</taxon>
        <taxon>Cyprideis</taxon>
    </lineage>
</organism>
<proteinExistence type="predicted"/>
<protein>
    <submittedName>
        <fullName evidence="1">Uncharacterized protein</fullName>
    </submittedName>
</protein>